<dbReference type="Proteomes" id="UP000075883">
    <property type="component" value="Unassembled WGS sequence"/>
</dbReference>
<dbReference type="EMBL" id="AXCM01009102">
    <property type="status" value="NOT_ANNOTATED_CDS"/>
    <property type="molecule type" value="Genomic_DNA"/>
</dbReference>
<evidence type="ECO:0000313" key="1">
    <source>
        <dbReference type="EnsemblMetazoa" id="ACUA018821-PA"/>
    </source>
</evidence>
<sequence>MIGLTGFSSVLSVRLICFVNKSCMIIDLGKKDDFFINGYVSSDVTQVVFHNLLMEHLDKSFFAAVGEYVKEVHIRHSKTLKSISGFVSSNIYHLQIRQTSLHKIEFEENNALSQLLISYSKLKVLSPTINRLRASERIVITHAYLQAIDFASQIFFYGSTTSIGLWPAISGFRDLNVPTGKSVLRTANAARMGFEPRSCPVRSLAAISSTTDPLPS</sequence>
<name>A0A182MI45_9DIPT</name>
<organism evidence="1 2">
    <name type="scientific">Anopheles culicifacies</name>
    <dbReference type="NCBI Taxonomy" id="139723"/>
    <lineage>
        <taxon>Eukaryota</taxon>
        <taxon>Metazoa</taxon>
        <taxon>Ecdysozoa</taxon>
        <taxon>Arthropoda</taxon>
        <taxon>Hexapoda</taxon>
        <taxon>Insecta</taxon>
        <taxon>Pterygota</taxon>
        <taxon>Neoptera</taxon>
        <taxon>Endopterygota</taxon>
        <taxon>Diptera</taxon>
        <taxon>Nematocera</taxon>
        <taxon>Culicoidea</taxon>
        <taxon>Culicidae</taxon>
        <taxon>Anophelinae</taxon>
        <taxon>Anopheles</taxon>
        <taxon>culicifacies species complex</taxon>
    </lineage>
</organism>
<dbReference type="EnsemblMetazoa" id="ACUA018821-RA">
    <property type="protein sequence ID" value="ACUA018821-PA"/>
    <property type="gene ID" value="ACUA018821"/>
</dbReference>
<protein>
    <submittedName>
        <fullName evidence="1">Uncharacterized protein</fullName>
    </submittedName>
</protein>
<keyword evidence="2" id="KW-1185">Reference proteome</keyword>
<proteinExistence type="predicted"/>
<accession>A0A182MI45</accession>
<evidence type="ECO:0000313" key="2">
    <source>
        <dbReference type="Proteomes" id="UP000075883"/>
    </source>
</evidence>
<dbReference type="AlphaFoldDB" id="A0A182MI45"/>
<dbReference type="STRING" id="139723.A0A182MI45"/>
<reference evidence="2" key="1">
    <citation type="submission" date="2013-09" db="EMBL/GenBank/DDBJ databases">
        <title>The Genome Sequence of Anopheles culicifacies species A.</title>
        <authorList>
            <consortium name="The Broad Institute Genomics Platform"/>
            <person name="Neafsey D.E."/>
            <person name="Besansky N."/>
            <person name="Howell P."/>
            <person name="Walton C."/>
            <person name="Young S.K."/>
            <person name="Zeng Q."/>
            <person name="Gargeya S."/>
            <person name="Fitzgerald M."/>
            <person name="Haas B."/>
            <person name="Abouelleil A."/>
            <person name="Allen A.W."/>
            <person name="Alvarado L."/>
            <person name="Arachchi H.M."/>
            <person name="Berlin A.M."/>
            <person name="Chapman S.B."/>
            <person name="Gainer-Dewar J."/>
            <person name="Goldberg J."/>
            <person name="Griggs A."/>
            <person name="Gujja S."/>
            <person name="Hansen M."/>
            <person name="Howarth C."/>
            <person name="Imamovic A."/>
            <person name="Ireland A."/>
            <person name="Larimer J."/>
            <person name="McCowan C."/>
            <person name="Murphy C."/>
            <person name="Pearson M."/>
            <person name="Poon T.W."/>
            <person name="Priest M."/>
            <person name="Roberts A."/>
            <person name="Saif S."/>
            <person name="Shea T."/>
            <person name="Sisk P."/>
            <person name="Sykes S."/>
            <person name="Wortman J."/>
            <person name="Nusbaum C."/>
            <person name="Birren B."/>
        </authorList>
    </citation>
    <scope>NUCLEOTIDE SEQUENCE [LARGE SCALE GENOMIC DNA]</scope>
    <source>
        <strain evidence="2">A-37</strain>
    </source>
</reference>
<reference evidence="1" key="2">
    <citation type="submission" date="2020-05" db="UniProtKB">
        <authorList>
            <consortium name="EnsemblMetazoa"/>
        </authorList>
    </citation>
    <scope>IDENTIFICATION</scope>
    <source>
        <strain evidence="1">A-37</strain>
    </source>
</reference>
<dbReference type="VEuPathDB" id="VectorBase:ACUA018821"/>